<dbReference type="GO" id="GO:0004252">
    <property type="term" value="F:serine-type endopeptidase activity"/>
    <property type="evidence" value="ECO:0007669"/>
    <property type="project" value="InterPro"/>
</dbReference>
<keyword evidence="4 6" id="KW-1133">Transmembrane helix</keyword>
<sequence length="267" mass="29450">MNGGPSGFHNAPATKTFVIASAILTVALGFRRRSLRIGLSYQDIFQKFLFWKLIASVFVFLSTPELVFGLYLLYYFRVFERQIGSNKHSVFILFSVTVSLLFEVLALAYLRDPTLKALASGPYGLIFASFVPFYFDIPVSSRIRIFGVQFTDKSFIYLAGLQLLFSSWKQSLIPGLCGVLAGVLYRLNLFGIRKVKFPDAAASIFSRLFAASSSAPWNTSSSGSSTGSIPSYPGRQMEARKLSSQWPCLCTGATIGSFDCDISIHGL</sequence>
<evidence type="ECO:0000313" key="8">
    <source>
        <dbReference type="EMBL" id="KAJ6832582.1"/>
    </source>
</evidence>
<feature type="transmembrane region" description="Helical" evidence="6">
    <location>
        <begin position="88"/>
        <end position="110"/>
    </location>
</feature>
<feature type="transmembrane region" description="Helical" evidence="6">
    <location>
        <begin position="117"/>
        <end position="135"/>
    </location>
</feature>
<keyword evidence="10" id="KW-1185">Reference proteome</keyword>
<accession>A0AAX6GVJ4</accession>
<evidence type="ECO:0000313" key="10">
    <source>
        <dbReference type="Proteomes" id="UP001140949"/>
    </source>
</evidence>
<keyword evidence="5 6" id="KW-0472">Membrane</keyword>
<name>A0AAX6GVJ4_IRIPA</name>
<feature type="transmembrane region" description="Helical" evidence="6">
    <location>
        <begin position="155"/>
        <end position="185"/>
    </location>
</feature>
<evidence type="ECO:0000256" key="1">
    <source>
        <dbReference type="ARBA" id="ARBA00004141"/>
    </source>
</evidence>
<evidence type="ECO:0000256" key="2">
    <source>
        <dbReference type="ARBA" id="ARBA00009045"/>
    </source>
</evidence>
<evidence type="ECO:0000256" key="4">
    <source>
        <dbReference type="ARBA" id="ARBA00022989"/>
    </source>
</evidence>
<keyword evidence="3 6" id="KW-0812">Transmembrane</keyword>
<comment type="caution">
    <text evidence="8">The sequence shown here is derived from an EMBL/GenBank/DDBJ whole genome shotgun (WGS) entry which is preliminary data.</text>
</comment>
<dbReference type="PANTHER" id="PTHR43066:SF21">
    <property type="entry name" value="UBIQUITIN-ASSOCIATED DOMAIN-CONTAINING PROTEIN 2"/>
    <property type="match status" value="1"/>
</dbReference>
<protein>
    <submittedName>
        <fullName evidence="8">Rhomboid-like protein 20</fullName>
    </submittedName>
</protein>
<dbReference type="PANTHER" id="PTHR43066">
    <property type="entry name" value="RHOMBOID-RELATED PROTEIN"/>
    <property type="match status" value="1"/>
</dbReference>
<reference evidence="8" key="1">
    <citation type="journal article" date="2023" name="GigaByte">
        <title>Genome assembly of the bearded iris, Iris pallida Lam.</title>
        <authorList>
            <person name="Bruccoleri R.E."/>
            <person name="Oakeley E.J."/>
            <person name="Faust A.M.E."/>
            <person name="Altorfer M."/>
            <person name="Dessus-Babus S."/>
            <person name="Burckhardt D."/>
            <person name="Oertli M."/>
            <person name="Naumann U."/>
            <person name="Petersen F."/>
            <person name="Wong J."/>
        </authorList>
    </citation>
    <scope>NUCLEOTIDE SEQUENCE</scope>
    <source>
        <strain evidence="8">GSM-AAB239-AS_SAM_17_03QT</strain>
    </source>
</reference>
<proteinExistence type="inferred from homology"/>
<dbReference type="Proteomes" id="UP001140949">
    <property type="component" value="Unassembled WGS sequence"/>
</dbReference>
<evidence type="ECO:0000256" key="5">
    <source>
        <dbReference type="ARBA" id="ARBA00023136"/>
    </source>
</evidence>
<evidence type="ECO:0000313" key="9">
    <source>
        <dbReference type="EMBL" id="KAJ6852596.1"/>
    </source>
</evidence>
<feature type="transmembrane region" description="Helical" evidence="6">
    <location>
        <begin position="12"/>
        <end position="30"/>
    </location>
</feature>
<comment type="similarity">
    <text evidence="2">Belongs to the peptidase S54 family.</text>
</comment>
<dbReference type="SUPFAM" id="SSF144091">
    <property type="entry name" value="Rhomboid-like"/>
    <property type="match status" value="1"/>
</dbReference>
<evidence type="ECO:0000256" key="6">
    <source>
        <dbReference type="SAM" id="Phobius"/>
    </source>
</evidence>
<feature type="transmembrane region" description="Helical" evidence="6">
    <location>
        <begin position="50"/>
        <end position="76"/>
    </location>
</feature>
<evidence type="ECO:0000256" key="3">
    <source>
        <dbReference type="ARBA" id="ARBA00022692"/>
    </source>
</evidence>
<dbReference type="EMBL" id="JANAVB010001798">
    <property type="protein sequence ID" value="KAJ6852596.1"/>
    <property type="molecule type" value="Genomic_DNA"/>
</dbReference>
<organism evidence="8 10">
    <name type="scientific">Iris pallida</name>
    <name type="common">Sweet iris</name>
    <dbReference type="NCBI Taxonomy" id="29817"/>
    <lineage>
        <taxon>Eukaryota</taxon>
        <taxon>Viridiplantae</taxon>
        <taxon>Streptophyta</taxon>
        <taxon>Embryophyta</taxon>
        <taxon>Tracheophyta</taxon>
        <taxon>Spermatophyta</taxon>
        <taxon>Magnoliopsida</taxon>
        <taxon>Liliopsida</taxon>
        <taxon>Asparagales</taxon>
        <taxon>Iridaceae</taxon>
        <taxon>Iridoideae</taxon>
        <taxon>Irideae</taxon>
        <taxon>Iris</taxon>
    </lineage>
</organism>
<feature type="domain" description="Peptidase S54 rhomboid" evidence="7">
    <location>
        <begin position="50"/>
        <end position="189"/>
    </location>
</feature>
<dbReference type="GO" id="GO:0016020">
    <property type="term" value="C:membrane"/>
    <property type="evidence" value="ECO:0007669"/>
    <property type="project" value="UniProtKB-SubCell"/>
</dbReference>
<dbReference type="Gene3D" id="1.20.1540.10">
    <property type="entry name" value="Rhomboid-like"/>
    <property type="match status" value="1"/>
</dbReference>
<comment type="subcellular location">
    <subcellularLocation>
        <location evidence="1">Membrane</location>
        <topology evidence="1">Multi-pass membrane protein</topology>
    </subcellularLocation>
</comment>
<dbReference type="Pfam" id="PF01694">
    <property type="entry name" value="Rhomboid"/>
    <property type="match status" value="1"/>
</dbReference>
<dbReference type="InterPro" id="IPR022764">
    <property type="entry name" value="Peptidase_S54_rhomboid_dom"/>
</dbReference>
<evidence type="ECO:0000259" key="7">
    <source>
        <dbReference type="Pfam" id="PF01694"/>
    </source>
</evidence>
<dbReference type="EMBL" id="JANAVB010016000">
    <property type="protein sequence ID" value="KAJ6832582.1"/>
    <property type="molecule type" value="Genomic_DNA"/>
</dbReference>
<gene>
    <name evidence="9" type="ORF">M6B38_254165</name>
    <name evidence="8" type="ORF">M6B38_343195</name>
</gene>
<dbReference type="InterPro" id="IPR035952">
    <property type="entry name" value="Rhomboid-like_sf"/>
</dbReference>
<reference evidence="8" key="2">
    <citation type="submission" date="2023-04" db="EMBL/GenBank/DDBJ databases">
        <authorList>
            <person name="Bruccoleri R.E."/>
            <person name="Oakeley E.J."/>
            <person name="Faust A.-M."/>
            <person name="Dessus-Babus S."/>
            <person name="Altorfer M."/>
            <person name="Burckhardt D."/>
            <person name="Oertli M."/>
            <person name="Naumann U."/>
            <person name="Petersen F."/>
            <person name="Wong J."/>
        </authorList>
    </citation>
    <scope>NUCLEOTIDE SEQUENCE</scope>
    <source>
        <strain evidence="8">GSM-AAB239-AS_SAM_17_03QT</strain>
        <tissue evidence="8">Leaf</tissue>
    </source>
</reference>
<dbReference type="AlphaFoldDB" id="A0AAX6GVJ4"/>